<accession>E0PCN9</accession>
<gene>
    <name evidence="1" type="ORF">HMPREF9319_0612</name>
</gene>
<evidence type="ECO:0000313" key="1">
    <source>
        <dbReference type="EMBL" id="EFM27847.1"/>
    </source>
</evidence>
<comment type="caution">
    <text evidence="1">The sequence shown here is derived from an EMBL/GenBank/DDBJ whole genome shotgun (WGS) entry which is preliminary data.</text>
</comment>
<name>E0PCN9_STREI</name>
<organism evidence="1 2">
    <name type="scientific">Streptococcus equinus ATCC 700338</name>
    <dbReference type="NCBI Taxonomy" id="864569"/>
    <lineage>
        <taxon>Bacteria</taxon>
        <taxon>Bacillati</taxon>
        <taxon>Bacillota</taxon>
        <taxon>Bacilli</taxon>
        <taxon>Lactobacillales</taxon>
        <taxon>Streptococcaceae</taxon>
        <taxon>Streptococcus</taxon>
    </lineage>
</organism>
<protein>
    <submittedName>
        <fullName evidence="1">Uncharacterized protein</fullName>
    </submittedName>
</protein>
<sequence length="58" mass="6957">MWELSKVAGLSQTDSASNIEQVVLKAWRQLMQQQLLKYRRQYQKKLLIFQKKKLSFLS</sequence>
<dbReference type="HOGENOM" id="CLU_2977294_0_0_9"/>
<dbReference type="EMBL" id="AEEL01000011">
    <property type="protein sequence ID" value="EFM27847.1"/>
    <property type="molecule type" value="Genomic_DNA"/>
</dbReference>
<reference evidence="1 2" key="1">
    <citation type="submission" date="2010-07" db="EMBL/GenBank/DDBJ databases">
        <authorList>
            <person name="Muzny D."/>
            <person name="Qin X."/>
            <person name="Deng J."/>
            <person name="Jiang H."/>
            <person name="Liu Y."/>
            <person name="Qu J."/>
            <person name="Song X.-Z."/>
            <person name="Zhang L."/>
            <person name="Thornton R."/>
            <person name="Coyle M."/>
            <person name="Francisco L."/>
            <person name="Jackson L."/>
            <person name="Javaid M."/>
            <person name="Korchina V."/>
            <person name="Kovar C."/>
            <person name="Mata R."/>
            <person name="Mathew T."/>
            <person name="Ngo R."/>
            <person name="Nguyen L."/>
            <person name="Nguyen N."/>
            <person name="Okwuonu G."/>
            <person name="Ongeri F."/>
            <person name="Pham C."/>
            <person name="Simmons D."/>
            <person name="Wilczek-Boney K."/>
            <person name="Hale W."/>
            <person name="Jakkamsetti A."/>
            <person name="Pham P."/>
            <person name="Ruth R."/>
            <person name="San Lucas F."/>
            <person name="Warren J."/>
            <person name="Zhang J."/>
            <person name="Zhao Z."/>
            <person name="Zhou C."/>
            <person name="Zhu D."/>
            <person name="Lee S."/>
            <person name="Bess C."/>
            <person name="Blankenburg K."/>
            <person name="Forbes L."/>
            <person name="Fu Q."/>
            <person name="Gubbala S."/>
            <person name="Hirani K."/>
            <person name="Jayaseelan J.C."/>
            <person name="Lara F."/>
            <person name="Munidasa M."/>
            <person name="Palculict T."/>
            <person name="Patil S."/>
            <person name="Pu L.-L."/>
            <person name="Saada N."/>
            <person name="Tang L."/>
            <person name="Weissenberger G."/>
            <person name="Zhu Y."/>
            <person name="Hemphill L."/>
            <person name="Shang Y."/>
            <person name="Youmans B."/>
            <person name="Ayvaz T."/>
            <person name="Ross M."/>
            <person name="Santibanez J."/>
            <person name="Aqrawi P."/>
            <person name="Gross S."/>
            <person name="Joshi V."/>
            <person name="Fowler G."/>
            <person name="Nazareth L."/>
            <person name="Reid J."/>
            <person name="Worley K."/>
            <person name="Petrosino J."/>
            <person name="Highlander S."/>
            <person name="Gibbs R."/>
        </authorList>
    </citation>
    <scope>NUCLEOTIDE SEQUENCE [LARGE SCALE GENOMIC DNA]</scope>
    <source>
        <strain evidence="1 2">ATCC 700338</strain>
    </source>
</reference>
<dbReference type="AlphaFoldDB" id="E0PCN9"/>
<keyword evidence="2" id="KW-1185">Reference proteome</keyword>
<proteinExistence type="predicted"/>
<dbReference type="Proteomes" id="UP000004290">
    <property type="component" value="Unassembled WGS sequence"/>
</dbReference>
<evidence type="ECO:0000313" key="2">
    <source>
        <dbReference type="Proteomes" id="UP000004290"/>
    </source>
</evidence>